<dbReference type="InterPro" id="IPR036420">
    <property type="entry name" value="BRCT_dom_sf"/>
</dbReference>
<dbReference type="InterPro" id="IPR008984">
    <property type="entry name" value="SMAD_FHA_dom_sf"/>
</dbReference>
<keyword evidence="6" id="KW-0539">Nucleus</keyword>
<dbReference type="SUPFAM" id="SSF52113">
    <property type="entry name" value="BRCT domain"/>
    <property type="match status" value="1"/>
</dbReference>
<evidence type="ECO:0000256" key="5">
    <source>
        <dbReference type="ARBA" id="ARBA00023204"/>
    </source>
</evidence>
<dbReference type="FunFam" id="2.60.200.20:FF:000017">
    <property type="entry name" value="Nibrin"/>
    <property type="match status" value="1"/>
</dbReference>
<dbReference type="EMBL" id="CM004387">
    <property type="protein sequence ID" value="OAY60621.1"/>
    <property type="molecule type" value="Genomic_DNA"/>
</dbReference>
<dbReference type="InterPro" id="IPR001357">
    <property type="entry name" value="BRCT_dom"/>
</dbReference>
<gene>
    <name evidence="12" type="ORF">MANES_01G126500</name>
</gene>
<dbReference type="GO" id="GO:0007095">
    <property type="term" value="P:mitotic G2 DNA damage checkpoint signaling"/>
    <property type="evidence" value="ECO:0000318"/>
    <property type="project" value="GO_Central"/>
</dbReference>
<dbReference type="PROSITE" id="PS50006">
    <property type="entry name" value="FHA_DOMAIN"/>
    <property type="match status" value="1"/>
</dbReference>
<dbReference type="GO" id="GO:0030870">
    <property type="term" value="C:Mre11 complex"/>
    <property type="evidence" value="ECO:0000318"/>
    <property type="project" value="GO_Central"/>
</dbReference>
<dbReference type="PANTHER" id="PTHR12162:SF0">
    <property type="entry name" value="NIBRIN"/>
    <property type="match status" value="1"/>
</dbReference>
<dbReference type="PROSITE" id="PS50172">
    <property type="entry name" value="BRCT"/>
    <property type="match status" value="1"/>
</dbReference>
<feature type="region of interest" description="Disordered" evidence="9">
    <location>
        <begin position="518"/>
        <end position="538"/>
    </location>
</feature>
<evidence type="ECO:0000256" key="2">
    <source>
        <dbReference type="ARBA" id="ARBA00004286"/>
    </source>
</evidence>
<feature type="domain" description="BRCT" evidence="11">
    <location>
        <begin position="140"/>
        <end position="190"/>
    </location>
</feature>
<dbReference type="STRING" id="3983.A0A2C9WKB7"/>
<evidence type="ECO:0000256" key="6">
    <source>
        <dbReference type="ARBA" id="ARBA00023242"/>
    </source>
</evidence>
<proteinExistence type="inferred from homology"/>
<dbReference type="Pfam" id="PF00498">
    <property type="entry name" value="FHA"/>
    <property type="match status" value="1"/>
</dbReference>
<protein>
    <recommendedName>
        <fullName evidence="13">FHA domain-containing protein</fullName>
    </recommendedName>
</protein>
<evidence type="ECO:0000256" key="7">
    <source>
        <dbReference type="ARBA" id="ARBA00023306"/>
    </source>
</evidence>
<dbReference type="CDD" id="cd22667">
    <property type="entry name" value="FHA_NBN"/>
    <property type="match status" value="1"/>
</dbReference>
<dbReference type="CDD" id="cd00027">
    <property type="entry name" value="BRCT"/>
    <property type="match status" value="1"/>
</dbReference>
<evidence type="ECO:0000256" key="9">
    <source>
        <dbReference type="SAM" id="MobiDB-lite"/>
    </source>
</evidence>
<evidence type="ECO:0000259" key="10">
    <source>
        <dbReference type="PROSITE" id="PS50006"/>
    </source>
</evidence>
<dbReference type="AlphaFoldDB" id="A0A2C9WKB7"/>
<dbReference type="GO" id="GO:0005694">
    <property type="term" value="C:chromosome"/>
    <property type="evidence" value="ECO:0007669"/>
    <property type="project" value="UniProtKB-SubCell"/>
</dbReference>
<sequence>MVWGLFPADPLSGEDKYYIFTKGTYKVGRKGCDVIINKDKGVSRIHAEIVVDEMTSSNPMESKHRWSSRIRVRDFSKYGTFINKNLGSMEKVHEFPNKETTLKDGDLVSFGTGNATLRFTFVPLIFFVCCSESFQVNQTLEDKVSAIGAHITFQLSEKCTHILIDDRMPVNEDVVDAIVAKKPIVLQRWVELIAEKSIGTEIPSWNSYIPTLTVEGVPTKVVDSVTRAKCLDGYTCLLESTNMYKFGDRLQSLLEVSGANVIFIEEFCSNSQGLGCGENVQMVCVIPQGSNDKSGRYSKLISLSRVNEVDLLCAVISGHLDSSILISPAVLVSSSCSTDETVVADSDEEVGVSSIHSIHFIANISSEEAPKGLNTVEISTVHHPPKSEDNHVMSSMDNYCGMTTKKEKVEDPESANSGIIYSQGLIVRDWHLPVTTSSTINDKILNFKRFKKLLCQVHVLPFFLLQKNTQSGNSFNNLIPFSKYPYKDSDYGNQEMIDSMKEEKKRKQMEAIAEDLFNNEKGRRRGAAGSLHSLLSHG</sequence>
<name>A0A2C9WKB7_MANES</name>
<keyword evidence="5" id="KW-0234">DNA repair</keyword>
<comment type="subcellular location">
    <subcellularLocation>
        <location evidence="2">Chromosome</location>
    </subcellularLocation>
    <subcellularLocation>
        <location evidence="1">Nucleus</location>
    </subcellularLocation>
</comment>
<dbReference type="InterPro" id="IPR000253">
    <property type="entry name" value="FHA_dom"/>
</dbReference>
<dbReference type="PANTHER" id="PTHR12162">
    <property type="entry name" value="NIBRIN-RELATED"/>
    <property type="match status" value="1"/>
</dbReference>
<dbReference type="GO" id="GO:0003684">
    <property type="term" value="F:damaged DNA binding"/>
    <property type="evidence" value="ECO:0000318"/>
    <property type="project" value="GO_Central"/>
</dbReference>
<reference evidence="12" key="1">
    <citation type="submission" date="2016-02" db="EMBL/GenBank/DDBJ databases">
        <title>WGS assembly of Manihot esculenta.</title>
        <authorList>
            <person name="Bredeson J.V."/>
            <person name="Prochnik S.E."/>
            <person name="Lyons J.B."/>
            <person name="Schmutz J."/>
            <person name="Grimwood J."/>
            <person name="Vrebalov J."/>
            <person name="Bart R.S."/>
            <person name="Amuge T."/>
            <person name="Ferguson M.E."/>
            <person name="Green R."/>
            <person name="Putnam N."/>
            <person name="Stites J."/>
            <person name="Rounsley S."/>
            <person name="Rokhsar D.S."/>
        </authorList>
    </citation>
    <scope>NUCLEOTIDE SEQUENCE [LARGE SCALE GENOMIC DNA]</scope>
    <source>
        <tissue evidence="12">Leaf</tissue>
    </source>
</reference>
<dbReference type="OrthoDB" id="552194at2759"/>
<evidence type="ECO:0008006" key="13">
    <source>
        <dbReference type="Google" id="ProtNLM"/>
    </source>
</evidence>
<dbReference type="Pfam" id="PF00533">
    <property type="entry name" value="BRCT"/>
    <property type="match status" value="1"/>
</dbReference>
<evidence type="ECO:0000256" key="1">
    <source>
        <dbReference type="ARBA" id="ARBA00004123"/>
    </source>
</evidence>
<dbReference type="SUPFAM" id="SSF49879">
    <property type="entry name" value="SMAD/FHA domain"/>
    <property type="match status" value="1"/>
</dbReference>
<dbReference type="Gene3D" id="2.60.200.20">
    <property type="match status" value="1"/>
</dbReference>
<evidence type="ECO:0000313" key="12">
    <source>
        <dbReference type="EMBL" id="OAY60621.1"/>
    </source>
</evidence>
<keyword evidence="3" id="KW-0158">Chromosome</keyword>
<dbReference type="Gene3D" id="3.40.50.10190">
    <property type="entry name" value="BRCT domain"/>
    <property type="match status" value="1"/>
</dbReference>
<accession>A0A2C9WKB7</accession>
<dbReference type="SMART" id="SM00240">
    <property type="entry name" value="FHA"/>
    <property type="match status" value="1"/>
</dbReference>
<dbReference type="InterPro" id="IPR040227">
    <property type="entry name" value="Nibrin-rel"/>
</dbReference>
<evidence type="ECO:0000256" key="4">
    <source>
        <dbReference type="ARBA" id="ARBA00022763"/>
    </source>
</evidence>
<comment type="similarity">
    <text evidence="8">Belongs to the Nibrin family.</text>
</comment>
<evidence type="ECO:0000256" key="3">
    <source>
        <dbReference type="ARBA" id="ARBA00022454"/>
    </source>
</evidence>
<dbReference type="GO" id="GO:0000724">
    <property type="term" value="P:double-strand break repair via homologous recombination"/>
    <property type="evidence" value="ECO:0000318"/>
    <property type="project" value="GO_Central"/>
</dbReference>
<organism evidence="12">
    <name type="scientific">Manihot esculenta</name>
    <name type="common">Cassava</name>
    <name type="synonym">Jatropha manihot</name>
    <dbReference type="NCBI Taxonomy" id="3983"/>
    <lineage>
        <taxon>Eukaryota</taxon>
        <taxon>Viridiplantae</taxon>
        <taxon>Streptophyta</taxon>
        <taxon>Embryophyta</taxon>
        <taxon>Tracheophyta</taxon>
        <taxon>Spermatophyta</taxon>
        <taxon>Magnoliopsida</taxon>
        <taxon>eudicotyledons</taxon>
        <taxon>Gunneridae</taxon>
        <taxon>Pentapetalae</taxon>
        <taxon>rosids</taxon>
        <taxon>fabids</taxon>
        <taxon>Malpighiales</taxon>
        <taxon>Euphorbiaceae</taxon>
        <taxon>Crotonoideae</taxon>
        <taxon>Manihoteae</taxon>
        <taxon>Manihot</taxon>
    </lineage>
</organism>
<evidence type="ECO:0000256" key="8">
    <source>
        <dbReference type="ARBA" id="ARBA00044757"/>
    </source>
</evidence>
<feature type="domain" description="FHA" evidence="10">
    <location>
        <begin position="25"/>
        <end position="83"/>
    </location>
</feature>
<evidence type="ECO:0000259" key="11">
    <source>
        <dbReference type="PROSITE" id="PS50172"/>
    </source>
</evidence>
<keyword evidence="4" id="KW-0227">DNA damage</keyword>
<keyword evidence="7" id="KW-0131">Cell cycle</keyword>